<comment type="cofactor">
    <cofactor evidence="1">
        <name>FAD</name>
        <dbReference type="ChEBI" id="CHEBI:57692"/>
    </cofactor>
</comment>
<keyword evidence="3" id="KW-0285">Flavoprotein</keyword>
<dbReference type="PRINTS" id="PR01001">
    <property type="entry name" value="FADG3PDH"/>
</dbReference>
<dbReference type="Pfam" id="PF01266">
    <property type="entry name" value="DAO"/>
    <property type="match status" value="1"/>
</dbReference>
<keyword evidence="8" id="KW-1185">Reference proteome</keyword>
<organism evidence="7 8">
    <name type="scientific">Niabella ginsengisoli</name>
    <dbReference type="NCBI Taxonomy" id="522298"/>
    <lineage>
        <taxon>Bacteria</taxon>
        <taxon>Pseudomonadati</taxon>
        <taxon>Bacteroidota</taxon>
        <taxon>Chitinophagia</taxon>
        <taxon>Chitinophagales</taxon>
        <taxon>Chitinophagaceae</taxon>
        <taxon>Niabella</taxon>
    </lineage>
</organism>
<keyword evidence="5" id="KW-0560">Oxidoreductase</keyword>
<evidence type="ECO:0000256" key="2">
    <source>
        <dbReference type="ARBA" id="ARBA00007330"/>
    </source>
</evidence>
<evidence type="ECO:0000256" key="1">
    <source>
        <dbReference type="ARBA" id="ARBA00001974"/>
    </source>
</evidence>
<dbReference type="SUPFAM" id="SSF51905">
    <property type="entry name" value="FAD/NAD(P)-binding domain"/>
    <property type="match status" value="1"/>
</dbReference>
<evidence type="ECO:0000313" key="8">
    <source>
        <dbReference type="Proteomes" id="UP001202248"/>
    </source>
</evidence>
<evidence type="ECO:0000256" key="5">
    <source>
        <dbReference type="ARBA" id="ARBA00023002"/>
    </source>
</evidence>
<accession>A0ABS9SMW1</accession>
<gene>
    <name evidence="7" type="ORF">MKP09_18110</name>
</gene>
<dbReference type="EMBL" id="JAKWBL010000004">
    <property type="protein sequence ID" value="MCH5599688.1"/>
    <property type="molecule type" value="Genomic_DNA"/>
</dbReference>
<dbReference type="InterPro" id="IPR000447">
    <property type="entry name" value="G3P_DH_FAD-dep"/>
</dbReference>
<evidence type="ECO:0000256" key="3">
    <source>
        <dbReference type="ARBA" id="ARBA00022630"/>
    </source>
</evidence>
<evidence type="ECO:0000259" key="6">
    <source>
        <dbReference type="Pfam" id="PF01266"/>
    </source>
</evidence>
<dbReference type="RefSeq" id="WP_240833312.1">
    <property type="nucleotide sequence ID" value="NZ_JAKWBL010000004.1"/>
</dbReference>
<feature type="domain" description="FAD dependent oxidoreductase" evidence="6">
    <location>
        <begin position="20"/>
        <end position="324"/>
    </location>
</feature>
<evidence type="ECO:0000256" key="4">
    <source>
        <dbReference type="ARBA" id="ARBA00022827"/>
    </source>
</evidence>
<dbReference type="InterPro" id="IPR036188">
    <property type="entry name" value="FAD/NAD-bd_sf"/>
</dbReference>
<evidence type="ECO:0000313" key="7">
    <source>
        <dbReference type="EMBL" id="MCH5599688.1"/>
    </source>
</evidence>
<comment type="caution">
    <text evidence="7">The sequence shown here is derived from an EMBL/GenBank/DDBJ whole genome shotgun (WGS) entry which is preliminary data.</text>
</comment>
<keyword evidence="4" id="KW-0274">FAD</keyword>
<reference evidence="7 8" key="1">
    <citation type="submission" date="2022-02" db="EMBL/GenBank/DDBJ databases">
        <authorList>
            <person name="Min J."/>
        </authorList>
    </citation>
    <scope>NUCLEOTIDE SEQUENCE [LARGE SCALE GENOMIC DNA]</scope>
    <source>
        <strain evidence="7 8">GR10-1</strain>
    </source>
</reference>
<protein>
    <submittedName>
        <fullName evidence="7">Glycerol-3-phosphate dehydrogenase/oxidase</fullName>
    </submittedName>
</protein>
<dbReference type="PANTHER" id="PTHR11985:SF35">
    <property type="entry name" value="ANAEROBIC GLYCEROL-3-PHOSPHATE DEHYDROGENASE SUBUNIT A"/>
    <property type="match status" value="1"/>
</dbReference>
<comment type="similarity">
    <text evidence="2">Belongs to the FAD-dependent glycerol-3-phosphate dehydrogenase family.</text>
</comment>
<dbReference type="Gene3D" id="3.50.50.60">
    <property type="entry name" value="FAD/NAD(P)-binding domain"/>
    <property type="match status" value="1"/>
</dbReference>
<dbReference type="PANTHER" id="PTHR11985">
    <property type="entry name" value="GLYCEROL-3-PHOSPHATE DEHYDROGENASE"/>
    <property type="match status" value="1"/>
</dbReference>
<dbReference type="Gene3D" id="3.30.9.10">
    <property type="entry name" value="D-Amino Acid Oxidase, subunit A, domain 2"/>
    <property type="match status" value="1"/>
</dbReference>
<proteinExistence type="inferred from homology"/>
<dbReference type="Proteomes" id="UP001202248">
    <property type="component" value="Unassembled WGS sequence"/>
</dbReference>
<sequence length="407" mass="45245">MGYWRRRYRTGCGIRCCFPGYKTILIEQADFAKGTSSRSTKLVHGGVRYLAQGDVKLVREACVERGLLQKNAPHLVKNQTFIIPVYNFWDKIKYTIGLKIYDWIAGSLSLGRSVFVSKEEAAKQLPGIKRDGLLGGVLYHDGQFDDSRLAINLAQTIVESGGVVLNYTEITGLLKNDKGKLNGAVVIDKEKSVTYNIKAKAIVNATGVFVDSILKMDNANAGQTVVASQGIHVVVDRKFYTSQHALMIPETSDGRVLFAVPWHNEVVIGTTDTPVGEPSMEPKALEKEIDFVLKTASGYLDRAPTRKDVLSVFAGLRPLAAPDKGSQKTKEISRSHKIIISPTNLFTIIGGKWTTFRKMGEDMVDAIERHLHWPPKKHKPERKRSMDLAKELIGKILFISTEAMLNF</sequence>
<name>A0ABS9SMW1_9BACT</name>
<dbReference type="InterPro" id="IPR006076">
    <property type="entry name" value="FAD-dep_OxRdtase"/>
</dbReference>